<dbReference type="AlphaFoldDB" id="A0A380T3E6"/>
<dbReference type="RefSeq" id="WP_115088269.1">
    <property type="nucleotide sequence ID" value="NZ_CBCSFG010000005.1"/>
</dbReference>
<organism evidence="2 3">
    <name type="scientific">Pseudomonas wadenswilerensis</name>
    <dbReference type="NCBI Taxonomy" id="1785161"/>
    <lineage>
        <taxon>Bacteria</taxon>
        <taxon>Pseudomonadati</taxon>
        <taxon>Pseudomonadota</taxon>
        <taxon>Gammaproteobacteria</taxon>
        <taxon>Pseudomonadales</taxon>
        <taxon>Pseudomonadaceae</taxon>
        <taxon>Pseudomonas</taxon>
    </lineage>
</organism>
<name>A0A380T3E6_9PSED</name>
<feature type="signal peptide" evidence="1">
    <location>
        <begin position="1"/>
        <end position="22"/>
    </location>
</feature>
<feature type="chain" id="PRO_5016756399" description="Type 1 fimbrial protein" evidence="1">
    <location>
        <begin position="23"/>
        <end position="125"/>
    </location>
</feature>
<proteinExistence type="predicted"/>
<protein>
    <recommendedName>
        <fullName evidence="4">Type 1 fimbrial protein</fullName>
    </recommendedName>
</protein>
<evidence type="ECO:0008006" key="4">
    <source>
        <dbReference type="Google" id="ProtNLM"/>
    </source>
</evidence>
<evidence type="ECO:0000313" key="2">
    <source>
        <dbReference type="EMBL" id="SUQ64759.1"/>
    </source>
</evidence>
<evidence type="ECO:0000256" key="1">
    <source>
        <dbReference type="SAM" id="SignalP"/>
    </source>
</evidence>
<gene>
    <name evidence="2" type="ORF">CCOS864_04225</name>
</gene>
<dbReference type="Proteomes" id="UP000255177">
    <property type="component" value="Unassembled WGS sequence"/>
</dbReference>
<keyword evidence="1" id="KW-0732">Signal</keyword>
<dbReference type="EMBL" id="UIDD01000010">
    <property type="protein sequence ID" value="SUQ64759.1"/>
    <property type="molecule type" value="Genomic_DNA"/>
</dbReference>
<sequence length="125" mass="12890">MNRKYVAIAAGLLLGASGACVAETPIAQGVINFTGSVVESPCTASAQAGALNLNDCPAQVRGTRIDLHRVEPQASVSAPDHAPVNVKLVADSGKTGRFYHQQYALVDVSGKPVTSGTFLITLTTP</sequence>
<keyword evidence="3" id="KW-1185">Reference proteome</keyword>
<evidence type="ECO:0000313" key="3">
    <source>
        <dbReference type="Proteomes" id="UP000255177"/>
    </source>
</evidence>
<dbReference type="PROSITE" id="PS51257">
    <property type="entry name" value="PROKAR_LIPOPROTEIN"/>
    <property type="match status" value="1"/>
</dbReference>
<reference evidence="3" key="1">
    <citation type="submission" date="2018-07" db="EMBL/GenBank/DDBJ databases">
        <authorList>
            <person name="Blom J."/>
        </authorList>
    </citation>
    <scope>NUCLEOTIDE SEQUENCE [LARGE SCALE GENOMIC DNA]</scope>
    <source>
        <strain evidence="3">CCOS 864</strain>
    </source>
</reference>
<accession>A0A380T3E6</accession>